<dbReference type="GeneID" id="3925166"/>
<dbReference type="RefSeq" id="WP_011448093.1">
    <property type="nucleotide sequence ID" value="NC_007796.1"/>
</dbReference>
<accession>Q2FPM7</accession>
<gene>
    <name evidence="1" type="ordered locus">Mhun_1064</name>
</gene>
<sequence>MKGLMAVLLLGLIVGMAGITTADIPDLVGNWTGPYVEYKSGQGFSEVESGLFFLNITEQKDRIIIGYSSFKKSDGTEVTRELAGVISADGTELSLAEQNNGYSNGKIIGPDEFELTYLSDNDPISVAIDKFYRIT</sequence>
<dbReference type="OrthoDB" id="116284at2157"/>
<dbReference type="InParanoid" id="Q2FPM7"/>
<dbReference type="EMBL" id="CP000254">
    <property type="protein sequence ID" value="ABD40814.1"/>
    <property type="molecule type" value="Genomic_DNA"/>
</dbReference>
<name>Q2FPM7_METHJ</name>
<dbReference type="HOGENOM" id="CLU_146461_0_0_2"/>
<dbReference type="Proteomes" id="UP000001941">
    <property type="component" value="Chromosome"/>
</dbReference>
<dbReference type="AlphaFoldDB" id="Q2FPM7"/>
<evidence type="ECO:0000313" key="2">
    <source>
        <dbReference type="Proteomes" id="UP000001941"/>
    </source>
</evidence>
<keyword evidence="2" id="KW-1185">Reference proteome</keyword>
<evidence type="ECO:0000313" key="1">
    <source>
        <dbReference type="EMBL" id="ABD40814.1"/>
    </source>
</evidence>
<evidence type="ECO:0008006" key="3">
    <source>
        <dbReference type="Google" id="ProtNLM"/>
    </source>
</evidence>
<dbReference type="eggNOG" id="arCOG09494">
    <property type="taxonomic scope" value="Archaea"/>
</dbReference>
<proteinExistence type="predicted"/>
<organism evidence="1 2">
    <name type="scientific">Methanospirillum hungatei JF-1 (strain ATCC 27890 / DSM 864 / NBRC 100397 / JF-1)</name>
    <dbReference type="NCBI Taxonomy" id="323259"/>
    <lineage>
        <taxon>Archaea</taxon>
        <taxon>Methanobacteriati</taxon>
        <taxon>Methanobacteriota</taxon>
        <taxon>Stenosarchaea group</taxon>
        <taxon>Methanomicrobia</taxon>
        <taxon>Methanomicrobiales</taxon>
        <taxon>Methanospirillaceae</taxon>
        <taxon>Methanospirillum</taxon>
    </lineage>
</organism>
<reference evidence="2" key="1">
    <citation type="journal article" date="2016" name="Stand. Genomic Sci.">
        <title>Complete genome sequence of Methanospirillum hungatei type strain JF1.</title>
        <authorList>
            <person name="Gunsalus R.P."/>
            <person name="Cook L.E."/>
            <person name="Crable B."/>
            <person name="Rohlin L."/>
            <person name="McDonald E."/>
            <person name="Mouttaki H."/>
            <person name="Sieber J.R."/>
            <person name="Poweleit N."/>
            <person name="Zhou H."/>
            <person name="Lapidus A.L."/>
            <person name="Daligault H.E."/>
            <person name="Land M."/>
            <person name="Gilna P."/>
            <person name="Ivanova N."/>
            <person name="Kyrpides N."/>
            <person name="Culley D.E."/>
            <person name="McInerney M.J."/>
        </authorList>
    </citation>
    <scope>NUCLEOTIDE SEQUENCE [LARGE SCALE GENOMIC DNA]</scope>
    <source>
        <strain evidence="2">ATCC 27890 / DSM 864 / NBRC 100397 / JF-1</strain>
    </source>
</reference>
<dbReference type="EnsemblBacteria" id="ABD40814">
    <property type="protein sequence ID" value="ABD40814"/>
    <property type="gene ID" value="Mhun_1064"/>
</dbReference>
<dbReference type="KEGG" id="mhu:Mhun_1064"/>
<protein>
    <recommendedName>
        <fullName evidence="3">Lipocalin-like domain-containing protein</fullName>
    </recommendedName>
</protein>